<dbReference type="EMBL" id="JAEDAO010000001">
    <property type="protein sequence ID" value="MBK0392557.1"/>
    <property type="molecule type" value="Genomic_DNA"/>
</dbReference>
<dbReference type="RefSeq" id="WP_200787488.1">
    <property type="nucleotide sequence ID" value="NZ_JAEDAO010000001.1"/>
</dbReference>
<dbReference type="Proteomes" id="UP000617041">
    <property type="component" value="Unassembled WGS sequence"/>
</dbReference>
<evidence type="ECO:0000259" key="1">
    <source>
        <dbReference type="Pfam" id="PF01796"/>
    </source>
</evidence>
<dbReference type="PANTHER" id="PTHR34075">
    <property type="entry name" value="BLR3430 PROTEIN"/>
    <property type="match status" value="1"/>
</dbReference>
<name>A0A934URH9_9BURK</name>
<gene>
    <name evidence="3" type="ORF">I8E28_08130</name>
</gene>
<comment type="caution">
    <text evidence="3">The sequence shown here is derived from an EMBL/GenBank/DDBJ whole genome shotgun (WGS) entry which is preliminary data.</text>
</comment>
<evidence type="ECO:0000313" key="3">
    <source>
        <dbReference type="EMBL" id="MBK0392557.1"/>
    </source>
</evidence>
<reference evidence="3" key="1">
    <citation type="submission" date="2020-12" db="EMBL/GenBank/DDBJ databases">
        <title>Ramlibacter sp. nov., isolated from a freshwater alga, Cryptomonas.</title>
        <authorList>
            <person name="Kim H.M."/>
            <person name="Jeon C.O."/>
        </authorList>
    </citation>
    <scope>NUCLEOTIDE SEQUENCE</scope>
    <source>
        <strain evidence="3">CrO1</strain>
    </source>
</reference>
<evidence type="ECO:0000259" key="2">
    <source>
        <dbReference type="Pfam" id="PF12172"/>
    </source>
</evidence>
<dbReference type="PANTHER" id="PTHR34075:SF5">
    <property type="entry name" value="BLR3430 PROTEIN"/>
    <property type="match status" value="1"/>
</dbReference>
<keyword evidence="4" id="KW-1185">Reference proteome</keyword>
<dbReference type="InterPro" id="IPR052513">
    <property type="entry name" value="Thioester_dehydratase-like"/>
</dbReference>
<dbReference type="InterPro" id="IPR002878">
    <property type="entry name" value="ChsH2_C"/>
</dbReference>
<dbReference type="Pfam" id="PF01796">
    <property type="entry name" value="OB_ChsH2_C"/>
    <property type="match status" value="1"/>
</dbReference>
<accession>A0A934URH9</accession>
<dbReference type="SUPFAM" id="SSF50249">
    <property type="entry name" value="Nucleic acid-binding proteins"/>
    <property type="match status" value="1"/>
</dbReference>
<dbReference type="AlphaFoldDB" id="A0A934URH9"/>
<feature type="domain" description="ChsH2 C-terminal OB-fold" evidence="1">
    <location>
        <begin position="58"/>
        <end position="125"/>
    </location>
</feature>
<organism evidence="3 4">
    <name type="scientific">Ramlibacter algicola</name>
    <dbReference type="NCBI Taxonomy" id="2795217"/>
    <lineage>
        <taxon>Bacteria</taxon>
        <taxon>Pseudomonadati</taxon>
        <taxon>Pseudomonadota</taxon>
        <taxon>Betaproteobacteria</taxon>
        <taxon>Burkholderiales</taxon>
        <taxon>Comamonadaceae</taxon>
        <taxon>Ramlibacter</taxon>
    </lineage>
</organism>
<dbReference type="Pfam" id="PF12172">
    <property type="entry name" value="zf-ChsH2"/>
    <property type="match status" value="1"/>
</dbReference>
<dbReference type="InterPro" id="IPR012340">
    <property type="entry name" value="NA-bd_OB-fold"/>
</dbReference>
<protein>
    <submittedName>
        <fullName evidence="3">OB-fold domain-containing protein</fullName>
    </submittedName>
</protein>
<sequence length="138" mass="15550">MSYFPDDMPRPEPTMDEAGFWEFCKDRSLRFQACTSCGTLRHPPLPMCPHCQSCGIDWKEAPPDAEVYSYTVVRHASHPAVTPRLPYVVAVVEFPALPGVRLITNITDIDPGAVRIGLPVKLWWDDIGEGMHVPRFRA</sequence>
<proteinExistence type="predicted"/>
<feature type="domain" description="ChsH2 rubredoxin-like zinc ribbon" evidence="2">
    <location>
        <begin position="21"/>
        <end position="53"/>
    </location>
</feature>
<evidence type="ECO:0000313" key="4">
    <source>
        <dbReference type="Proteomes" id="UP000617041"/>
    </source>
</evidence>
<dbReference type="InterPro" id="IPR022002">
    <property type="entry name" value="ChsH2_Znr"/>
</dbReference>